<reference evidence="8 9" key="1">
    <citation type="submission" date="2020-12" db="EMBL/GenBank/DDBJ databases">
        <title>Whole genome sequences of gut porcine anaerobes.</title>
        <authorList>
            <person name="Kubasova T."/>
            <person name="Jahodarova E."/>
            <person name="Rychlik I."/>
        </authorList>
    </citation>
    <scope>NUCLEOTIDE SEQUENCE [LARGE SCALE GENOMIC DNA]</scope>
    <source>
        <strain evidence="8 9">An925</strain>
    </source>
</reference>
<evidence type="ECO:0000313" key="9">
    <source>
        <dbReference type="Proteomes" id="UP001200470"/>
    </source>
</evidence>
<feature type="domain" description="RagB/SusD" evidence="6">
    <location>
        <begin position="342"/>
        <end position="573"/>
    </location>
</feature>
<evidence type="ECO:0000256" key="5">
    <source>
        <dbReference type="ARBA" id="ARBA00023237"/>
    </source>
</evidence>
<dbReference type="SUPFAM" id="SSF48452">
    <property type="entry name" value="TPR-like"/>
    <property type="match status" value="1"/>
</dbReference>
<dbReference type="InterPro" id="IPR033985">
    <property type="entry name" value="SusD-like_N"/>
</dbReference>
<keyword evidence="4" id="KW-0472">Membrane</keyword>
<dbReference type="Gene3D" id="1.25.40.390">
    <property type="match status" value="1"/>
</dbReference>
<organism evidence="8 9">
    <name type="scientific">Xylanibacter brevis</name>
    <dbReference type="NCBI Taxonomy" id="83231"/>
    <lineage>
        <taxon>Bacteria</taxon>
        <taxon>Pseudomonadati</taxon>
        <taxon>Bacteroidota</taxon>
        <taxon>Bacteroidia</taxon>
        <taxon>Bacteroidales</taxon>
        <taxon>Prevotellaceae</taxon>
        <taxon>Xylanibacter</taxon>
    </lineage>
</organism>
<dbReference type="InterPro" id="IPR012944">
    <property type="entry name" value="SusD_RagB_dom"/>
</dbReference>
<protein>
    <submittedName>
        <fullName evidence="8">RagB/SusD family nutrient uptake outer membrane protein</fullName>
    </submittedName>
</protein>
<dbReference type="InterPro" id="IPR011990">
    <property type="entry name" value="TPR-like_helical_dom_sf"/>
</dbReference>
<dbReference type="Pfam" id="PF07980">
    <property type="entry name" value="SusD_RagB"/>
    <property type="match status" value="1"/>
</dbReference>
<evidence type="ECO:0000313" key="8">
    <source>
        <dbReference type="EMBL" id="MCF2562856.1"/>
    </source>
</evidence>
<comment type="caution">
    <text evidence="8">The sequence shown here is derived from an EMBL/GenBank/DDBJ whole genome shotgun (WGS) entry which is preliminary data.</text>
</comment>
<dbReference type="EMBL" id="JADYTN010000003">
    <property type="protein sequence ID" value="MCF2562856.1"/>
    <property type="molecule type" value="Genomic_DNA"/>
</dbReference>
<dbReference type="RefSeq" id="WP_301637390.1">
    <property type="nucleotide sequence ID" value="NZ_JADYTN010000003.1"/>
</dbReference>
<evidence type="ECO:0000259" key="7">
    <source>
        <dbReference type="Pfam" id="PF14322"/>
    </source>
</evidence>
<accession>A0ABS9CCL5</accession>
<evidence type="ECO:0000256" key="2">
    <source>
        <dbReference type="ARBA" id="ARBA00006275"/>
    </source>
</evidence>
<feature type="domain" description="SusD-like N-terminal" evidence="7">
    <location>
        <begin position="92"/>
        <end position="219"/>
    </location>
</feature>
<comment type="subcellular location">
    <subcellularLocation>
        <location evidence="1">Cell outer membrane</location>
    </subcellularLocation>
</comment>
<proteinExistence type="inferred from homology"/>
<comment type="similarity">
    <text evidence="2">Belongs to the SusD family.</text>
</comment>
<keyword evidence="5" id="KW-0998">Cell outer membrane</keyword>
<gene>
    <name evidence="8" type="ORF">I6E12_01820</name>
</gene>
<evidence type="ECO:0000256" key="1">
    <source>
        <dbReference type="ARBA" id="ARBA00004442"/>
    </source>
</evidence>
<dbReference type="Pfam" id="PF14322">
    <property type="entry name" value="SusD-like_3"/>
    <property type="match status" value="1"/>
</dbReference>
<evidence type="ECO:0000256" key="4">
    <source>
        <dbReference type="ARBA" id="ARBA00023136"/>
    </source>
</evidence>
<keyword evidence="9" id="KW-1185">Reference proteome</keyword>
<sequence>MNFNISLKNVLGIGALITASFLTTSCEDFLDRPTEDNYNTENFYGSDKACIAGVNYLYNSPWYDFQRGFIKVGEVFSGNMYWGNSPYLNFSVNGTDQDLVNMSYSLWAEIGHCSTVYESLKGASASQEVKNQCMGECLTWKAMAYFYLVRTFGDVPIIHDNSAMLASGKYNELSKVEKADVYEYIILTLEKAMELLPKSSDPGRIDYYCAEGLLSKVYLTKAGVSGSLNNEDLQKAADYAKDVIDNSGRKLMDNYEDIFRGSNNTCPESLIAWRWTVGAHWTCQNSLQSDLAIEGMCEVGSVWGGWGGPSTDLMEAFGVIKIDGTGKDSRLVEWQSPASRADIDTRRKATMMIAGDKYAYFWRDKGGFDYLKFIYDKSYNASATEQLEGPCGSNNVKHLYGDAADHQAEMGIADGRMASALATHLLRLSDVYLIHAEAMTLLGRGSEQSALDAFNAVHQRAIPTAVAVTSLNFDMIWKERRLEFAGEGDRWYDYVRRAYYDVNSCIAELKAQHRNRLWNCDPLYKAYYKSGTWNLTTTDGQVEYDYDTEVPNVTANSFTLPFPSEDVALNPNLATGSPSVHVDIRATYSY</sequence>
<evidence type="ECO:0000259" key="6">
    <source>
        <dbReference type="Pfam" id="PF07980"/>
    </source>
</evidence>
<evidence type="ECO:0000256" key="3">
    <source>
        <dbReference type="ARBA" id="ARBA00022729"/>
    </source>
</evidence>
<keyword evidence="3" id="KW-0732">Signal</keyword>
<name>A0ABS9CCL5_9BACT</name>
<dbReference type="Proteomes" id="UP001200470">
    <property type="component" value="Unassembled WGS sequence"/>
</dbReference>